<comment type="similarity">
    <text evidence="3">Belongs to the cytochrome P450 family.</text>
</comment>
<keyword evidence="9" id="KW-0472">Membrane</keyword>
<dbReference type="Pfam" id="PF00067">
    <property type="entry name" value="p450"/>
    <property type="match status" value="1"/>
</dbReference>
<keyword evidence="9" id="KW-1133">Transmembrane helix</keyword>
<keyword evidence="8" id="KW-0349">Heme</keyword>
<keyword evidence="11" id="KW-1185">Reference proteome</keyword>
<accession>A0AA40AKQ1</accession>
<dbReference type="PANTHER" id="PTHR46206">
    <property type="entry name" value="CYTOCHROME P450"/>
    <property type="match status" value="1"/>
</dbReference>
<evidence type="ECO:0000256" key="7">
    <source>
        <dbReference type="ARBA" id="ARBA00023033"/>
    </source>
</evidence>
<evidence type="ECO:0000313" key="10">
    <source>
        <dbReference type="EMBL" id="KAK0717599.1"/>
    </source>
</evidence>
<dbReference type="InterPro" id="IPR001128">
    <property type="entry name" value="Cyt_P450"/>
</dbReference>
<dbReference type="RefSeq" id="XP_060296392.1">
    <property type="nucleotide sequence ID" value="XM_060447453.1"/>
</dbReference>
<dbReference type="InterPro" id="IPR036396">
    <property type="entry name" value="Cyt_P450_sf"/>
</dbReference>
<evidence type="ECO:0000256" key="9">
    <source>
        <dbReference type="SAM" id="Phobius"/>
    </source>
</evidence>
<dbReference type="EMBL" id="JAUIRO010000004">
    <property type="protein sequence ID" value="KAK0717599.1"/>
    <property type="molecule type" value="Genomic_DNA"/>
</dbReference>
<dbReference type="PANTHER" id="PTHR46206:SF6">
    <property type="entry name" value="CYTOCHROME P450 MONOOXYGENASE AN1598-RELATED"/>
    <property type="match status" value="1"/>
</dbReference>
<keyword evidence="5" id="KW-0560">Oxidoreductase</keyword>
<dbReference type="GeneID" id="85330723"/>
<evidence type="ECO:0000313" key="11">
    <source>
        <dbReference type="Proteomes" id="UP001172101"/>
    </source>
</evidence>
<feature type="binding site" description="axial binding residue" evidence="8">
    <location>
        <position position="488"/>
    </location>
    <ligand>
        <name>heme</name>
        <dbReference type="ChEBI" id="CHEBI:30413"/>
    </ligand>
    <ligandPart>
        <name>Fe</name>
        <dbReference type="ChEBI" id="CHEBI:18248"/>
    </ligandPart>
</feature>
<proteinExistence type="inferred from homology"/>
<dbReference type="GO" id="GO:0020037">
    <property type="term" value="F:heme binding"/>
    <property type="evidence" value="ECO:0007669"/>
    <property type="project" value="InterPro"/>
</dbReference>
<evidence type="ECO:0000256" key="1">
    <source>
        <dbReference type="ARBA" id="ARBA00001971"/>
    </source>
</evidence>
<protein>
    <submittedName>
        <fullName evidence="10">Cytochrome P450</fullName>
    </submittedName>
</protein>
<comment type="subcellular location">
    <subcellularLocation>
        <location evidence="2">Membrane</location>
        <topology evidence="2">Single-pass membrane protein</topology>
    </subcellularLocation>
</comment>
<reference evidence="10" key="1">
    <citation type="submission" date="2023-06" db="EMBL/GenBank/DDBJ databases">
        <title>Genome-scale phylogeny and comparative genomics of the fungal order Sordariales.</title>
        <authorList>
            <consortium name="Lawrence Berkeley National Laboratory"/>
            <person name="Hensen N."/>
            <person name="Bonometti L."/>
            <person name="Westerberg I."/>
            <person name="Brannstrom I.O."/>
            <person name="Guillou S."/>
            <person name="Cros-Aarteil S."/>
            <person name="Calhoun S."/>
            <person name="Haridas S."/>
            <person name="Kuo A."/>
            <person name="Mondo S."/>
            <person name="Pangilinan J."/>
            <person name="Riley R."/>
            <person name="LaButti K."/>
            <person name="Andreopoulos B."/>
            <person name="Lipzen A."/>
            <person name="Chen C."/>
            <person name="Yanf M."/>
            <person name="Daum C."/>
            <person name="Ng V."/>
            <person name="Clum A."/>
            <person name="Steindorff A."/>
            <person name="Ohm R."/>
            <person name="Martin F."/>
            <person name="Silar P."/>
            <person name="Natvig D."/>
            <person name="Lalanne C."/>
            <person name="Gautier V."/>
            <person name="Ament-velasquez S.L."/>
            <person name="Kruys A."/>
            <person name="Hutchinson M.I."/>
            <person name="Powell A.J."/>
            <person name="Barry K."/>
            <person name="Miller A.N."/>
            <person name="Grigoriev I.V."/>
            <person name="Debuchy R."/>
            <person name="Gladieux P."/>
            <person name="Thoren M.H."/>
            <person name="Johannesson H."/>
        </authorList>
    </citation>
    <scope>NUCLEOTIDE SEQUENCE</scope>
    <source>
        <strain evidence="10">SMH2392-1A</strain>
    </source>
</reference>
<comment type="caution">
    <text evidence="10">The sequence shown here is derived from an EMBL/GenBank/DDBJ whole genome shotgun (WGS) entry which is preliminary data.</text>
</comment>
<dbReference type="AlphaFoldDB" id="A0AA40AKQ1"/>
<organism evidence="10 11">
    <name type="scientific">Lasiosphaeria miniovina</name>
    <dbReference type="NCBI Taxonomy" id="1954250"/>
    <lineage>
        <taxon>Eukaryota</taxon>
        <taxon>Fungi</taxon>
        <taxon>Dikarya</taxon>
        <taxon>Ascomycota</taxon>
        <taxon>Pezizomycotina</taxon>
        <taxon>Sordariomycetes</taxon>
        <taxon>Sordariomycetidae</taxon>
        <taxon>Sordariales</taxon>
        <taxon>Lasiosphaeriaceae</taxon>
        <taxon>Lasiosphaeria</taxon>
    </lineage>
</organism>
<dbReference type="CDD" id="cd11041">
    <property type="entry name" value="CYP503A1-like"/>
    <property type="match status" value="1"/>
</dbReference>
<evidence type="ECO:0000256" key="6">
    <source>
        <dbReference type="ARBA" id="ARBA00023004"/>
    </source>
</evidence>
<feature type="transmembrane region" description="Helical" evidence="9">
    <location>
        <begin position="57"/>
        <end position="78"/>
    </location>
</feature>
<sequence length="550" mass="61965">MAIPIVSGLANHYENLREQLQVVRQALAPLNLTKWQLARLLAAQVWRDTSPLLRTSLLVVLVGSLILAVDAYVVQPYFLSLRRLGVPELKPTNGRHAFDYKPMLDEAAKKYPDRPWFFAYSGFELVVLPSAYVDEVRRLATRTASLVDFLTTVQFGGWKLIGTDDSSSTLHKTASTDLARSVGPLGRVRQDVAREALRTVVGDAPQWKTVNLFWTVLDVVAATGAIGLVGEPLSRNPRWLRAVRTLPICVGIGVYISCFMPRLLRPLVATVSYAPAWLLHKYLARLLRPTVEQAVRESSAQTEDGEGKRTTLVHLLLNRYKPGEPDTEQLIRDVITATFESTPTTAVSLYWMLTELVLRPDLAEELRDELNSVVDADGKLPPTQLAELAKMDSFMRESARVNTFHYLGLNRILQQDFQFSIGPRLPKGTIICVDQDNIHNSPELYQNPDEFDPLRFYRKRQQPGHETRHQYASNGPDLLTWGDGPQACPGRVFATNTIKILLGQLLLNYDLQLPAGSYKPERRSFPNGSSQPDMDVQLMVRKRQKRIVHI</sequence>
<keyword evidence="4 8" id="KW-0479">Metal-binding</keyword>
<dbReference type="GO" id="GO:0016020">
    <property type="term" value="C:membrane"/>
    <property type="evidence" value="ECO:0007669"/>
    <property type="project" value="UniProtKB-SubCell"/>
</dbReference>
<keyword evidence="7" id="KW-0503">Monooxygenase</keyword>
<evidence type="ECO:0000256" key="2">
    <source>
        <dbReference type="ARBA" id="ARBA00004167"/>
    </source>
</evidence>
<evidence type="ECO:0000256" key="4">
    <source>
        <dbReference type="ARBA" id="ARBA00022723"/>
    </source>
</evidence>
<dbReference type="GO" id="GO:0005506">
    <property type="term" value="F:iron ion binding"/>
    <property type="evidence" value="ECO:0007669"/>
    <property type="project" value="InterPro"/>
</dbReference>
<dbReference type="SUPFAM" id="SSF48264">
    <property type="entry name" value="Cytochrome P450"/>
    <property type="match status" value="1"/>
</dbReference>
<dbReference type="GO" id="GO:0016705">
    <property type="term" value="F:oxidoreductase activity, acting on paired donors, with incorporation or reduction of molecular oxygen"/>
    <property type="evidence" value="ECO:0007669"/>
    <property type="project" value="InterPro"/>
</dbReference>
<name>A0AA40AKQ1_9PEZI</name>
<dbReference type="GO" id="GO:0004497">
    <property type="term" value="F:monooxygenase activity"/>
    <property type="evidence" value="ECO:0007669"/>
    <property type="project" value="UniProtKB-KW"/>
</dbReference>
<evidence type="ECO:0000256" key="3">
    <source>
        <dbReference type="ARBA" id="ARBA00010617"/>
    </source>
</evidence>
<dbReference type="Gene3D" id="1.10.630.10">
    <property type="entry name" value="Cytochrome P450"/>
    <property type="match status" value="1"/>
</dbReference>
<keyword evidence="6 8" id="KW-0408">Iron</keyword>
<evidence type="ECO:0000256" key="5">
    <source>
        <dbReference type="ARBA" id="ARBA00023002"/>
    </source>
</evidence>
<comment type="cofactor">
    <cofactor evidence="1 8">
        <name>heme</name>
        <dbReference type="ChEBI" id="CHEBI:30413"/>
    </cofactor>
</comment>
<evidence type="ECO:0000256" key="8">
    <source>
        <dbReference type="PIRSR" id="PIRSR602401-1"/>
    </source>
</evidence>
<dbReference type="InterPro" id="IPR002401">
    <property type="entry name" value="Cyt_P450_E_grp-I"/>
</dbReference>
<dbReference type="PRINTS" id="PR00463">
    <property type="entry name" value="EP450I"/>
</dbReference>
<keyword evidence="9" id="KW-0812">Transmembrane</keyword>
<gene>
    <name evidence="10" type="ORF">B0T26DRAFT_829511</name>
</gene>
<dbReference type="Proteomes" id="UP001172101">
    <property type="component" value="Unassembled WGS sequence"/>
</dbReference>